<reference evidence="4 5" key="1">
    <citation type="journal article" date="2019" name="Int. J. Syst. Evol. Microbiol.">
        <title>Streptomyces cadmiisoli sp. nov., a novel actinomycete isolated from cadmium-contaminated soil.</title>
        <authorList>
            <person name="Li K."/>
            <person name="Tang X."/>
            <person name="Zhao J."/>
            <person name="Guo Y."/>
            <person name="Tang Y."/>
            <person name="Gao J."/>
        </authorList>
    </citation>
    <scope>NUCLEOTIDE SEQUENCE [LARGE SCALE GENOMIC DNA]</scope>
    <source>
        <strain evidence="4 5">ZFG47</strain>
    </source>
</reference>
<feature type="transmembrane region" description="Helical" evidence="2">
    <location>
        <begin position="259"/>
        <end position="278"/>
    </location>
</feature>
<feature type="compositionally biased region" description="Low complexity" evidence="1">
    <location>
        <begin position="205"/>
        <end position="214"/>
    </location>
</feature>
<accession>A0A2Z4JCA1</accession>
<proteinExistence type="predicted"/>
<evidence type="ECO:0000256" key="3">
    <source>
        <dbReference type="SAM" id="SignalP"/>
    </source>
</evidence>
<evidence type="ECO:0000256" key="1">
    <source>
        <dbReference type="SAM" id="MobiDB-lite"/>
    </source>
</evidence>
<dbReference type="AlphaFoldDB" id="A0A2Z4JCA1"/>
<evidence type="ECO:0000313" key="4">
    <source>
        <dbReference type="EMBL" id="AWW42630.1"/>
    </source>
</evidence>
<organism evidence="4 5">
    <name type="scientific">Streptomyces cadmiisoli</name>
    <dbReference type="NCBI Taxonomy" id="2184053"/>
    <lineage>
        <taxon>Bacteria</taxon>
        <taxon>Bacillati</taxon>
        <taxon>Actinomycetota</taxon>
        <taxon>Actinomycetes</taxon>
        <taxon>Kitasatosporales</taxon>
        <taxon>Streptomycetaceae</taxon>
        <taxon>Streptomyces</taxon>
        <taxon>Streptomyces aurantiacus group</taxon>
    </lineage>
</organism>
<feature type="region of interest" description="Disordered" evidence="1">
    <location>
        <begin position="178"/>
        <end position="241"/>
    </location>
</feature>
<feature type="signal peptide" evidence="3">
    <location>
        <begin position="1"/>
        <end position="26"/>
    </location>
</feature>
<dbReference type="RefSeq" id="WP_112442410.1">
    <property type="nucleotide sequence ID" value="NZ_CP030073.1"/>
</dbReference>
<protein>
    <recommendedName>
        <fullName evidence="6">Gram-positive cocci surface proteins LPxTG domain-containing protein</fullName>
    </recommendedName>
</protein>
<keyword evidence="2" id="KW-0472">Membrane</keyword>
<keyword evidence="2" id="KW-1133">Transmembrane helix</keyword>
<sequence length="282" mass="29073">MRPCTPASLCLAASAALLSAAGPAYSGPAADCAPSAGSEFPITTRIHSAPGTYDAGGGYGTWSIDLTNTTARSCAGIHPVVVLVDERRALAPTQPKLEFYEGAHPHPVRFERTDEDELVGVFDDGFPGFTVAPGRTLTVRVRLALTSDAVPNEITANAAVVQRRDSDGDWVGQSNDYRFRVEAAPDPDPGTAAPRETEAPPGTPTSPGTDTAPDIGTTPHPSTAPPHLTTPSPAVTPAPDGRQSLAEELAGTGRTSPHLALTAVAALLVACGGALVFVGRRR</sequence>
<dbReference type="KEGG" id="scad:DN051_24335"/>
<keyword evidence="3" id="KW-0732">Signal</keyword>
<dbReference type="Proteomes" id="UP000249616">
    <property type="component" value="Chromosome"/>
</dbReference>
<keyword evidence="5" id="KW-1185">Reference proteome</keyword>
<keyword evidence="2" id="KW-0812">Transmembrane</keyword>
<evidence type="ECO:0008006" key="6">
    <source>
        <dbReference type="Google" id="ProtNLM"/>
    </source>
</evidence>
<feature type="chain" id="PRO_5039288356" description="Gram-positive cocci surface proteins LPxTG domain-containing protein" evidence="3">
    <location>
        <begin position="27"/>
        <end position="282"/>
    </location>
</feature>
<dbReference type="EMBL" id="CP030073">
    <property type="protein sequence ID" value="AWW42630.1"/>
    <property type="molecule type" value="Genomic_DNA"/>
</dbReference>
<evidence type="ECO:0000313" key="5">
    <source>
        <dbReference type="Proteomes" id="UP000249616"/>
    </source>
</evidence>
<name>A0A2Z4JCA1_9ACTN</name>
<evidence type="ECO:0000256" key="2">
    <source>
        <dbReference type="SAM" id="Phobius"/>
    </source>
</evidence>
<gene>
    <name evidence="4" type="ORF">DN051_24335</name>
</gene>